<accession>A0A426UA50</accession>
<proteinExistence type="inferred from homology"/>
<dbReference type="PIRSF" id="PIRSF004555">
    <property type="entry name" value="UCP004555"/>
    <property type="match status" value="1"/>
</dbReference>
<dbReference type="HAMAP" id="MF_00274">
    <property type="entry name" value="DNA_YbaB_EbfC"/>
    <property type="match status" value="1"/>
</dbReference>
<evidence type="ECO:0000256" key="2">
    <source>
        <dbReference type="HAMAP-Rule" id="MF_00274"/>
    </source>
</evidence>
<reference evidence="4 5" key="1">
    <citation type="submission" date="2018-12" db="EMBL/GenBank/DDBJ databases">
        <title>Genome Sequence of Candidatus Viridilinea halotolerans isolated from saline sulfide-rich spring.</title>
        <authorList>
            <person name="Grouzdev D.S."/>
            <person name="Burganskaya E.I."/>
            <person name="Krutkina M.S."/>
            <person name="Sukhacheva M.V."/>
            <person name="Gorlenko V.M."/>
        </authorList>
    </citation>
    <scope>NUCLEOTIDE SEQUENCE [LARGE SCALE GENOMIC DNA]</scope>
    <source>
        <strain evidence="4">Chok-6</strain>
    </source>
</reference>
<comment type="caution">
    <text evidence="4">The sequence shown here is derived from an EMBL/GenBank/DDBJ whole genome shotgun (WGS) entry which is preliminary data.</text>
</comment>
<dbReference type="Proteomes" id="UP000280307">
    <property type="component" value="Unassembled WGS sequence"/>
</dbReference>
<comment type="subunit">
    <text evidence="2">Homodimer.</text>
</comment>
<feature type="region of interest" description="Disordered" evidence="3">
    <location>
        <begin position="1"/>
        <end position="25"/>
    </location>
</feature>
<keyword evidence="2" id="KW-0963">Cytoplasm</keyword>
<dbReference type="GO" id="GO:0005829">
    <property type="term" value="C:cytosol"/>
    <property type="evidence" value="ECO:0007669"/>
    <property type="project" value="TreeGrafter"/>
</dbReference>
<keyword evidence="1 2" id="KW-0238">DNA-binding</keyword>
<evidence type="ECO:0000313" key="5">
    <source>
        <dbReference type="Proteomes" id="UP000280307"/>
    </source>
</evidence>
<dbReference type="InterPro" id="IPR004401">
    <property type="entry name" value="YbaB/EbfC"/>
</dbReference>
<dbReference type="AlphaFoldDB" id="A0A426UA50"/>
<dbReference type="SUPFAM" id="SSF82607">
    <property type="entry name" value="YbaB-like"/>
    <property type="match status" value="1"/>
</dbReference>
<evidence type="ECO:0000256" key="3">
    <source>
        <dbReference type="SAM" id="MobiDB-lite"/>
    </source>
</evidence>
<dbReference type="PANTHER" id="PTHR33449:SF1">
    <property type="entry name" value="NUCLEOID-ASSOCIATED PROTEIN YBAB"/>
    <property type="match status" value="1"/>
</dbReference>
<dbReference type="GO" id="GO:0003677">
    <property type="term" value="F:DNA binding"/>
    <property type="evidence" value="ECO:0007669"/>
    <property type="project" value="UniProtKB-UniRule"/>
</dbReference>
<dbReference type="GO" id="GO:0043590">
    <property type="term" value="C:bacterial nucleoid"/>
    <property type="evidence" value="ECO:0007669"/>
    <property type="project" value="UniProtKB-UniRule"/>
</dbReference>
<comment type="function">
    <text evidence="2">Binds to DNA and alters its conformation. May be involved in regulation of gene expression, nucleoid organization and DNA protection.</text>
</comment>
<comment type="subcellular location">
    <subcellularLocation>
        <location evidence="2">Cytoplasm</location>
        <location evidence="2">Nucleoid</location>
    </subcellularLocation>
</comment>
<organism evidence="4 5">
    <name type="scientific">Candidatus Viridilinea halotolerans</name>
    <dbReference type="NCBI Taxonomy" id="2491704"/>
    <lineage>
        <taxon>Bacteria</taxon>
        <taxon>Bacillati</taxon>
        <taxon>Chloroflexota</taxon>
        <taxon>Chloroflexia</taxon>
        <taxon>Chloroflexales</taxon>
        <taxon>Chloroflexineae</taxon>
        <taxon>Oscillochloridaceae</taxon>
        <taxon>Candidatus Viridilinea</taxon>
    </lineage>
</organism>
<gene>
    <name evidence="4" type="ORF">EI684_01535</name>
</gene>
<dbReference type="NCBIfam" id="TIGR00103">
    <property type="entry name" value="DNA_YbaB_EbfC"/>
    <property type="match status" value="1"/>
</dbReference>
<evidence type="ECO:0000256" key="1">
    <source>
        <dbReference type="ARBA" id="ARBA00023125"/>
    </source>
</evidence>
<dbReference type="Pfam" id="PF02575">
    <property type="entry name" value="YbaB_DNA_bd"/>
    <property type="match status" value="1"/>
</dbReference>
<name>A0A426UA50_9CHLR</name>
<evidence type="ECO:0000313" key="4">
    <source>
        <dbReference type="EMBL" id="RRR77406.1"/>
    </source>
</evidence>
<dbReference type="InterPro" id="IPR036894">
    <property type="entry name" value="YbaB-like_sf"/>
</dbReference>
<sequence length="124" mass="13377">MAPATHPPTHVTLGNPNKGDRMNPRQLQQMAQQMQRQMQKIQEELGEAVVEGTAGGGAITVQMNGHREVKGITISAEVVDPNDVEMLQDLLLAAFSDAAKRAQELAEERMGPLMGGMKGMPGLF</sequence>
<dbReference type="Gene3D" id="3.30.1310.10">
    <property type="entry name" value="Nucleoid-associated protein YbaB-like domain"/>
    <property type="match status" value="1"/>
</dbReference>
<comment type="similarity">
    <text evidence="2">Belongs to the YbaB/EbfC family.</text>
</comment>
<dbReference type="PANTHER" id="PTHR33449">
    <property type="entry name" value="NUCLEOID-ASSOCIATED PROTEIN YBAB"/>
    <property type="match status" value="1"/>
</dbReference>
<dbReference type="EMBL" id="RSAS01000065">
    <property type="protein sequence ID" value="RRR77406.1"/>
    <property type="molecule type" value="Genomic_DNA"/>
</dbReference>
<protein>
    <recommendedName>
        <fullName evidence="2">Nucleoid-associated protein EI684_01535</fullName>
    </recommendedName>
</protein>